<dbReference type="InterPro" id="IPR050065">
    <property type="entry name" value="GlmU-like"/>
</dbReference>
<keyword evidence="2 4" id="KW-0548">Nucleotidyltransferase</keyword>
<protein>
    <submittedName>
        <fullName evidence="4">Mannose-1-phosphate guanyltransferase</fullName>
        <ecNumber evidence="4">2.7.7.13</ecNumber>
    </submittedName>
</protein>
<proteinExistence type="predicted"/>
<keyword evidence="1 4" id="KW-0808">Transferase</keyword>
<gene>
    <name evidence="4" type="ordered locus">CBUD_2073</name>
</gene>
<name>A9KGZ3_COXBN</name>
<dbReference type="RefSeq" id="WP_005769691.1">
    <property type="nucleotide sequence ID" value="NC_009727.1"/>
</dbReference>
<dbReference type="PANTHER" id="PTHR43584">
    <property type="entry name" value="NUCLEOTIDYL TRANSFERASE"/>
    <property type="match status" value="1"/>
</dbReference>
<dbReference type="GO" id="GO:0004475">
    <property type="term" value="F:mannose-1-phosphate guanylyltransferase (GTP) activity"/>
    <property type="evidence" value="ECO:0007669"/>
    <property type="project" value="UniProtKB-EC"/>
</dbReference>
<sequence>MKAMILAAGRGSRLKPLTDTLPKPLLSIGSENLIEHNVKVLKQAGIDEVIINISHHAEQIVGHLGDGKRYGVTIHYSYERDRLLGTGGGIFQALPLLGNEPFIVMSADIWSDFPFDRSFIEANNEAHLIFVENPNYHPIGDYALSDEGKVIFEGPKFTYGNIAKLHPKLFANCQPGTFPLSQLFNEAISRGTVSGELYRGKWFNVGTIEELERLRKAIG</sequence>
<evidence type="ECO:0000313" key="4">
    <source>
        <dbReference type="EMBL" id="ABS77963.1"/>
    </source>
</evidence>
<organism evidence="4 5">
    <name type="scientific">Coxiella burnetii (strain Dugway 5J108-111)</name>
    <dbReference type="NCBI Taxonomy" id="434922"/>
    <lineage>
        <taxon>Bacteria</taxon>
        <taxon>Pseudomonadati</taxon>
        <taxon>Pseudomonadota</taxon>
        <taxon>Gammaproteobacteria</taxon>
        <taxon>Legionellales</taxon>
        <taxon>Coxiellaceae</taxon>
        <taxon>Coxiella</taxon>
    </lineage>
</organism>
<reference evidence="4 5" key="1">
    <citation type="journal article" date="2009" name="Infect. Immun.">
        <title>Comparative genomics reveal extensive transposon-mediated genomic plasticity and diversity among potential effector proteins within the genus Coxiella.</title>
        <authorList>
            <person name="Beare P.A."/>
            <person name="Unsworth N."/>
            <person name="Andoh M."/>
            <person name="Voth D.E."/>
            <person name="Omsland A."/>
            <person name="Gilk S.D."/>
            <person name="Williams K.P."/>
            <person name="Sobral B.W."/>
            <person name="Kupko J.J.III."/>
            <person name="Porcella S.F."/>
            <person name="Samuel J.E."/>
            <person name="Heinzen R.A."/>
        </authorList>
    </citation>
    <scope>NUCLEOTIDE SEQUENCE [LARGE SCALE GENOMIC DNA]</scope>
    <source>
        <strain evidence="4 5">Dugway 5J108-111</strain>
    </source>
</reference>
<accession>A9KGZ3</accession>
<dbReference type="CDD" id="cd06422">
    <property type="entry name" value="NTP_transferase_like_1"/>
    <property type="match status" value="1"/>
</dbReference>
<dbReference type="Proteomes" id="UP000008555">
    <property type="component" value="Chromosome"/>
</dbReference>
<evidence type="ECO:0000313" key="5">
    <source>
        <dbReference type="Proteomes" id="UP000008555"/>
    </source>
</evidence>
<dbReference type="Pfam" id="PF00483">
    <property type="entry name" value="NTP_transferase"/>
    <property type="match status" value="1"/>
</dbReference>
<dbReference type="InterPro" id="IPR005835">
    <property type="entry name" value="NTP_transferase_dom"/>
</dbReference>
<evidence type="ECO:0000256" key="2">
    <source>
        <dbReference type="ARBA" id="ARBA00022695"/>
    </source>
</evidence>
<dbReference type="HOGENOM" id="CLU_029499_2_1_6"/>
<dbReference type="KEGG" id="cbd:CBUD_2073"/>
<evidence type="ECO:0000259" key="3">
    <source>
        <dbReference type="Pfam" id="PF00483"/>
    </source>
</evidence>
<feature type="domain" description="Nucleotidyl transferase" evidence="3">
    <location>
        <begin position="2"/>
        <end position="127"/>
    </location>
</feature>
<dbReference type="Gene3D" id="3.90.550.10">
    <property type="entry name" value="Spore Coat Polysaccharide Biosynthesis Protein SpsA, Chain A"/>
    <property type="match status" value="1"/>
</dbReference>
<dbReference type="NCBIfam" id="NF045761">
    <property type="entry name" value="NAMPUrTaseMurU"/>
    <property type="match status" value="1"/>
</dbReference>
<dbReference type="EMBL" id="CP000733">
    <property type="protein sequence ID" value="ABS77963.1"/>
    <property type="molecule type" value="Genomic_DNA"/>
</dbReference>
<evidence type="ECO:0000256" key="1">
    <source>
        <dbReference type="ARBA" id="ARBA00022679"/>
    </source>
</evidence>
<dbReference type="EC" id="2.7.7.13" evidence="4"/>
<dbReference type="InterPro" id="IPR054790">
    <property type="entry name" value="MurU"/>
</dbReference>
<dbReference type="InterPro" id="IPR029044">
    <property type="entry name" value="Nucleotide-diphossugar_trans"/>
</dbReference>
<dbReference type="SUPFAM" id="SSF53448">
    <property type="entry name" value="Nucleotide-diphospho-sugar transferases"/>
    <property type="match status" value="1"/>
</dbReference>
<dbReference type="PANTHER" id="PTHR43584:SF8">
    <property type="entry name" value="N-ACETYLMURAMATE ALPHA-1-PHOSPHATE URIDYLYLTRANSFERASE"/>
    <property type="match status" value="1"/>
</dbReference>
<dbReference type="AlphaFoldDB" id="A9KGZ3"/>